<keyword evidence="2" id="KW-0547">Nucleotide-binding</keyword>
<name>A0ABS6E5D0_9FIRM</name>
<dbReference type="GO" id="GO:0005524">
    <property type="term" value="F:ATP binding"/>
    <property type="evidence" value="ECO:0007669"/>
    <property type="project" value="UniProtKB-KW"/>
</dbReference>
<gene>
    <name evidence="2" type="ORF">KQI42_08070</name>
</gene>
<comment type="caution">
    <text evidence="2">The sequence shown here is derived from an EMBL/GenBank/DDBJ whole genome shotgun (WGS) entry which is preliminary data.</text>
</comment>
<evidence type="ECO:0000259" key="1">
    <source>
        <dbReference type="Pfam" id="PF13581"/>
    </source>
</evidence>
<accession>A0ABS6E5D0</accession>
<dbReference type="RefSeq" id="WP_216518635.1">
    <property type="nucleotide sequence ID" value="NZ_JAHLPM010000006.1"/>
</dbReference>
<dbReference type="Pfam" id="PF13581">
    <property type="entry name" value="HATPase_c_2"/>
    <property type="match status" value="1"/>
</dbReference>
<keyword evidence="3" id="KW-1185">Reference proteome</keyword>
<evidence type="ECO:0000313" key="2">
    <source>
        <dbReference type="EMBL" id="MBU5437959.1"/>
    </source>
</evidence>
<evidence type="ECO:0000313" key="3">
    <source>
        <dbReference type="Proteomes" id="UP000749471"/>
    </source>
</evidence>
<dbReference type="EMBL" id="JAHLPM010000006">
    <property type="protein sequence ID" value="MBU5437959.1"/>
    <property type="molecule type" value="Genomic_DNA"/>
</dbReference>
<protein>
    <submittedName>
        <fullName evidence="2">ATP-binding protein</fullName>
    </submittedName>
</protein>
<dbReference type="InterPro" id="IPR050267">
    <property type="entry name" value="Anti-sigma-factor_SerPK"/>
</dbReference>
<reference evidence="2 3" key="1">
    <citation type="submission" date="2021-06" db="EMBL/GenBank/DDBJ databases">
        <authorList>
            <person name="Sun Q."/>
            <person name="Li D."/>
        </authorList>
    </citation>
    <scope>NUCLEOTIDE SEQUENCE [LARGE SCALE GENOMIC DNA]</scope>
    <source>
        <strain evidence="2 3">MSJ-40</strain>
    </source>
</reference>
<feature type="domain" description="Histidine kinase/HSP90-like ATPase" evidence="1">
    <location>
        <begin position="10"/>
        <end position="110"/>
    </location>
</feature>
<keyword evidence="2" id="KW-0067">ATP-binding</keyword>
<dbReference type="CDD" id="cd16936">
    <property type="entry name" value="HATPase_RsbW-like"/>
    <property type="match status" value="1"/>
</dbReference>
<dbReference type="PANTHER" id="PTHR35526:SF3">
    <property type="entry name" value="ANTI-SIGMA-F FACTOR RSBW"/>
    <property type="match status" value="1"/>
</dbReference>
<dbReference type="InterPro" id="IPR003594">
    <property type="entry name" value="HATPase_dom"/>
</dbReference>
<proteinExistence type="predicted"/>
<sequence>MSKDVVSLIIPSKPDYISVVRLTTSAIAHKIGLNIDEIEDVKVSIAEACINALNLNGKEEISIEFEVEEDKLVIRVKNVKENIPYELSEGKERELGLLIIKSLMDEVKFNEYGIEMIKYIEDGSK</sequence>
<dbReference type="Proteomes" id="UP000749471">
    <property type="component" value="Unassembled WGS sequence"/>
</dbReference>
<dbReference type="PANTHER" id="PTHR35526">
    <property type="entry name" value="ANTI-SIGMA-F FACTOR RSBW-RELATED"/>
    <property type="match status" value="1"/>
</dbReference>
<organism evidence="2 3">
    <name type="scientific">Tissierella simiarum</name>
    <dbReference type="NCBI Taxonomy" id="2841534"/>
    <lineage>
        <taxon>Bacteria</taxon>
        <taxon>Bacillati</taxon>
        <taxon>Bacillota</taxon>
        <taxon>Tissierellia</taxon>
        <taxon>Tissierellales</taxon>
        <taxon>Tissierellaceae</taxon>
        <taxon>Tissierella</taxon>
    </lineage>
</organism>